<evidence type="ECO:0000256" key="10">
    <source>
        <dbReference type="ARBA" id="ARBA00022989"/>
    </source>
</evidence>
<evidence type="ECO:0000256" key="9">
    <source>
        <dbReference type="ARBA" id="ARBA00022840"/>
    </source>
</evidence>
<proteinExistence type="predicted"/>
<evidence type="ECO:0000256" key="12">
    <source>
        <dbReference type="ARBA" id="ARBA00047899"/>
    </source>
</evidence>
<evidence type="ECO:0000256" key="11">
    <source>
        <dbReference type="ARBA" id="ARBA00023136"/>
    </source>
</evidence>
<dbReference type="InterPro" id="IPR008271">
    <property type="entry name" value="Ser/Thr_kinase_AS"/>
</dbReference>
<dbReference type="Gene3D" id="3.30.200.20">
    <property type="entry name" value="Phosphorylase Kinase, domain 1"/>
    <property type="match status" value="1"/>
</dbReference>
<feature type="region of interest" description="Disordered" evidence="15">
    <location>
        <begin position="180"/>
        <end position="216"/>
    </location>
</feature>
<keyword evidence="10 16" id="KW-1133">Transmembrane helix</keyword>
<dbReference type="Gene3D" id="2.40.50.140">
    <property type="entry name" value="Nucleic acid-binding proteins"/>
    <property type="match status" value="1"/>
</dbReference>
<dbReference type="InterPro" id="IPR011009">
    <property type="entry name" value="Kinase-like_dom_sf"/>
</dbReference>
<keyword evidence="9 14" id="KW-0067">ATP-binding</keyword>
<evidence type="ECO:0000256" key="14">
    <source>
        <dbReference type="PROSITE-ProRule" id="PRU10141"/>
    </source>
</evidence>
<feature type="region of interest" description="Disordered" evidence="15">
    <location>
        <begin position="691"/>
        <end position="749"/>
    </location>
</feature>
<dbReference type="PANTHER" id="PTHR47982:SF32">
    <property type="entry name" value="NON-SPECIFIC SERINE_THREONINE PROTEIN KINASE"/>
    <property type="match status" value="1"/>
</dbReference>
<keyword evidence="11 16" id="KW-0472">Membrane</keyword>
<dbReference type="InterPro" id="IPR012340">
    <property type="entry name" value="NA-bd_OB-fold"/>
</dbReference>
<dbReference type="Pfam" id="PF07714">
    <property type="entry name" value="PK_Tyr_Ser-Thr"/>
    <property type="match status" value="1"/>
</dbReference>
<reference evidence="18" key="1">
    <citation type="journal article" date="2019" name="Science">
        <title>Mutation of a bHLH transcription factor allowed almond domestication.</title>
        <authorList>
            <person name="Sanchez-Perez R."/>
            <person name="Pavan S."/>
            <person name="Mazzeo R."/>
            <person name="Moldovan C."/>
            <person name="Aiese Cigliano R."/>
            <person name="Del Cueto J."/>
            <person name="Ricciardi F."/>
            <person name="Lotti C."/>
            <person name="Ricciardi L."/>
            <person name="Dicenta F."/>
            <person name="Lopez-Marques R.L."/>
            <person name="Lindberg Moller B."/>
        </authorList>
    </citation>
    <scope>NUCLEOTIDE SEQUENCE</scope>
</reference>
<keyword evidence="6 16" id="KW-0812">Transmembrane</keyword>
<keyword evidence="8 18" id="KW-0418">Kinase</keyword>
<evidence type="ECO:0000313" key="18">
    <source>
        <dbReference type="EMBL" id="BBH00133.1"/>
    </source>
</evidence>
<evidence type="ECO:0000256" key="13">
    <source>
        <dbReference type="ARBA" id="ARBA00048679"/>
    </source>
</evidence>
<evidence type="ECO:0000256" key="1">
    <source>
        <dbReference type="ARBA" id="ARBA00004162"/>
    </source>
</evidence>
<dbReference type="CDD" id="cd14066">
    <property type="entry name" value="STKc_IRAK"/>
    <property type="match status" value="1"/>
</dbReference>
<dbReference type="GO" id="GO:0005524">
    <property type="term" value="F:ATP binding"/>
    <property type="evidence" value="ECO:0007669"/>
    <property type="project" value="UniProtKB-UniRule"/>
</dbReference>
<feature type="compositionally biased region" description="Pro residues" evidence="15">
    <location>
        <begin position="191"/>
        <end position="213"/>
    </location>
</feature>
<dbReference type="PANTHER" id="PTHR47982">
    <property type="entry name" value="PROLINE-RICH RECEPTOR-LIKE PROTEIN KINASE PERK4"/>
    <property type="match status" value="1"/>
</dbReference>
<feature type="region of interest" description="Disordered" evidence="15">
    <location>
        <begin position="1"/>
        <end position="33"/>
    </location>
</feature>
<sequence>MHMLADMSSTSPSPNSSPSAVPPTSSVPHHPHLLPLPHQIRQLLQPLQPLLTLHPLFPSLLLQQHQLFPSKIITPPSTPPPSPPQAPPHPLLSLHPHHLQLLHPHRLLRHHPHHHHLRHQLPLLLLHLHPHQMRPHPLHQEVPSSPIFPTTSSRSLTSTYIHLRFATSSSRCTTTFGQLFTTTTRGKAPEKSPPSPTGTPPPSGSKSAPPPADNSPLNPLCNHHLLQSLHLLHLLLVLQLHLKPTARSTTNANVTSNTTSRNTSGLNTGGAVAIGIAVGFLVLSLIVMAVWFAKKHKKRTGSNLRYTMPSPFASSQNSDSVFLKPHSPAPLVGNGSGSDFMYAQSDPGGVNNSRSWFTYEELLQATNGFSTKNLLGEGGFGCVYKGVLEDEREVAVKQLKIGGGQGEREFKAEVEIISRVHHRHLVSLVGYCISEHQRLLVYDFVPNDTLHYHLHGEGRPVLDWPTRVKVAAGAARGIAYLHEDCHPRIIHRDIKSSNILLDSNFEAQVADFGLAKLSLDSNTHVTTRVMGTFGYMAPEYATSGKLTDKSDVYSYGVVLLELITGRKPVDSSQPLGDESLVEWARPLLSQALENEDFEELADSRLEKNYVENEMFRMIEAASACVRHSAAKRPRMRQVVRAFDSLDELSDLSNGMKPGQSEIFDSAQQSAQIRMFQRMAFGSQDNSTSFFNHTQSSWKSRDSREHGGKTGSSWTSRDSREHGDQTQSSWSRDQRDKSTPFVRSQKPPFPVRFEPAGWGAAMEDLHMHGEPSIFVWEVRCKSSRTFALRLRDFWWEDFSSFLQPSTQSSISLAFEFLHPLSSGDCLCVKKGLRLPLLLLWDRVCAFASSNRSRENCSKVSLMLEDSTDETNAIIIGRAAEQLFKISCNELVVQRGFTDQQQLPDVILQTRGQVKIFQLRFGSMRSDFNRNDLLIQAIFDNTMPLIEPTPQSPDQSLAAHDTETIGAQMVPPITPALSKPIPSASSTSSADVSITEVSNFKKKIQRRCQKSSIHLSSIKKPKSISLSHVQTETESEKMVTTKSMEEIVSDSDLPIIGLKKKSSMENLPTSTSTPKIEIKTFIREKKNHEESAKQSSPN</sequence>
<dbReference type="InterPro" id="IPR047117">
    <property type="entry name" value="PERK1-13-like"/>
</dbReference>
<feature type="binding site" evidence="14">
    <location>
        <position position="397"/>
    </location>
    <ligand>
        <name>ATP</name>
        <dbReference type="ChEBI" id="CHEBI:30616"/>
    </ligand>
</feature>
<keyword evidence="7 14" id="KW-0547">Nucleotide-binding</keyword>
<dbReference type="GO" id="GO:0004674">
    <property type="term" value="F:protein serine/threonine kinase activity"/>
    <property type="evidence" value="ECO:0007669"/>
    <property type="project" value="UniProtKB-KW"/>
</dbReference>
<dbReference type="FunFam" id="1.10.510.10:FF:000173">
    <property type="entry name" value="proline-rich receptor-like protein kinase PERK8"/>
    <property type="match status" value="1"/>
</dbReference>
<evidence type="ECO:0000256" key="8">
    <source>
        <dbReference type="ARBA" id="ARBA00022777"/>
    </source>
</evidence>
<accession>A0A4Y1R7N0</accession>
<feature type="domain" description="Protein kinase" evidence="17">
    <location>
        <begin position="369"/>
        <end position="645"/>
    </location>
</feature>
<dbReference type="Gene3D" id="1.10.510.10">
    <property type="entry name" value="Transferase(Phosphotransferase) domain 1"/>
    <property type="match status" value="1"/>
</dbReference>
<protein>
    <recommendedName>
        <fullName evidence="2">non-specific serine/threonine protein kinase</fullName>
        <ecNumber evidence="2">2.7.11.1</ecNumber>
    </recommendedName>
</protein>
<comment type="subcellular location">
    <subcellularLocation>
        <location evidence="1">Cell membrane</location>
        <topology evidence="1">Single-pass membrane protein</topology>
    </subcellularLocation>
</comment>
<organism evidence="18">
    <name type="scientific">Prunus dulcis</name>
    <name type="common">Almond</name>
    <name type="synonym">Amygdalus dulcis</name>
    <dbReference type="NCBI Taxonomy" id="3755"/>
    <lineage>
        <taxon>Eukaryota</taxon>
        <taxon>Viridiplantae</taxon>
        <taxon>Streptophyta</taxon>
        <taxon>Embryophyta</taxon>
        <taxon>Tracheophyta</taxon>
        <taxon>Spermatophyta</taxon>
        <taxon>Magnoliopsida</taxon>
        <taxon>eudicotyledons</taxon>
        <taxon>Gunneridae</taxon>
        <taxon>Pentapetalae</taxon>
        <taxon>rosids</taxon>
        <taxon>fabids</taxon>
        <taxon>Rosales</taxon>
        <taxon>Rosaceae</taxon>
        <taxon>Amygdaloideae</taxon>
        <taxon>Amygdaleae</taxon>
        <taxon>Prunus</taxon>
    </lineage>
</organism>
<gene>
    <name evidence="18" type="ORF">Prudu_010051</name>
</gene>
<dbReference type="FunFam" id="3.30.200.20:FF:000212">
    <property type="entry name" value="Proline-rich receptor-like protein kinase PERK8"/>
    <property type="match status" value="1"/>
</dbReference>
<evidence type="ECO:0000256" key="2">
    <source>
        <dbReference type="ARBA" id="ARBA00012513"/>
    </source>
</evidence>
<keyword evidence="5" id="KW-0808">Transferase</keyword>
<dbReference type="SMART" id="SM00220">
    <property type="entry name" value="S_TKc"/>
    <property type="match status" value="1"/>
</dbReference>
<feature type="transmembrane region" description="Helical" evidence="16">
    <location>
        <begin position="270"/>
        <end position="293"/>
    </location>
</feature>
<keyword evidence="4" id="KW-0723">Serine/threonine-protein kinase</keyword>
<evidence type="ECO:0000256" key="3">
    <source>
        <dbReference type="ARBA" id="ARBA00022475"/>
    </source>
</evidence>
<comment type="catalytic activity">
    <reaction evidence="12">
        <text>L-threonyl-[protein] + ATP = O-phospho-L-threonyl-[protein] + ADP + H(+)</text>
        <dbReference type="Rhea" id="RHEA:46608"/>
        <dbReference type="Rhea" id="RHEA-COMP:11060"/>
        <dbReference type="Rhea" id="RHEA-COMP:11605"/>
        <dbReference type="ChEBI" id="CHEBI:15378"/>
        <dbReference type="ChEBI" id="CHEBI:30013"/>
        <dbReference type="ChEBI" id="CHEBI:30616"/>
        <dbReference type="ChEBI" id="CHEBI:61977"/>
        <dbReference type="ChEBI" id="CHEBI:456216"/>
        <dbReference type="EC" id="2.7.11.1"/>
    </reaction>
</comment>
<evidence type="ECO:0000256" key="5">
    <source>
        <dbReference type="ARBA" id="ARBA00022679"/>
    </source>
</evidence>
<comment type="catalytic activity">
    <reaction evidence="13">
        <text>L-seryl-[protein] + ATP = O-phospho-L-seryl-[protein] + ADP + H(+)</text>
        <dbReference type="Rhea" id="RHEA:17989"/>
        <dbReference type="Rhea" id="RHEA-COMP:9863"/>
        <dbReference type="Rhea" id="RHEA-COMP:11604"/>
        <dbReference type="ChEBI" id="CHEBI:15378"/>
        <dbReference type="ChEBI" id="CHEBI:29999"/>
        <dbReference type="ChEBI" id="CHEBI:30616"/>
        <dbReference type="ChEBI" id="CHEBI:83421"/>
        <dbReference type="ChEBI" id="CHEBI:456216"/>
        <dbReference type="EC" id="2.7.11.1"/>
    </reaction>
</comment>
<evidence type="ECO:0000256" key="16">
    <source>
        <dbReference type="SAM" id="Phobius"/>
    </source>
</evidence>
<dbReference type="PROSITE" id="PS00107">
    <property type="entry name" value="PROTEIN_KINASE_ATP"/>
    <property type="match status" value="1"/>
</dbReference>
<name>A0A4Y1R7N0_PRUDU</name>
<dbReference type="AlphaFoldDB" id="A0A4Y1R7N0"/>
<dbReference type="InterPro" id="IPR017441">
    <property type="entry name" value="Protein_kinase_ATP_BS"/>
</dbReference>
<evidence type="ECO:0000259" key="17">
    <source>
        <dbReference type="PROSITE" id="PS50011"/>
    </source>
</evidence>
<dbReference type="PROSITE" id="PS00108">
    <property type="entry name" value="PROTEIN_KINASE_ST"/>
    <property type="match status" value="1"/>
</dbReference>
<dbReference type="EMBL" id="AP019299">
    <property type="protein sequence ID" value="BBH00133.1"/>
    <property type="molecule type" value="Genomic_DNA"/>
</dbReference>
<feature type="compositionally biased region" description="Basic and acidic residues" evidence="15">
    <location>
        <begin position="698"/>
        <end position="707"/>
    </location>
</feature>
<dbReference type="SUPFAM" id="SSF56112">
    <property type="entry name" value="Protein kinase-like (PK-like)"/>
    <property type="match status" value="1"/>
</dbReference>
<evidence type="ECO:0000256" key="7">
    <source>
        <dbReference type="ARBA" id="ARBA00022741"/>
    </source>
</evidence>
<dbReference type="InterPro" id="IPR000719">
    <property type="entry name" value="Prot_kinase_dom"/>
</dbReference>
<dbReference type="PROSITE" id="PS50011">
    <property type="entry name" value="PROTEIN_KINASE_DOM"/>
    <property type="match status" value="1"/>
</dbReference>
<keyword evidence="3" id="KW-1003">Cell membrane</keyword>
<dbReference type="EC" id="2.7.11.1" evidence="2"/>
<dbReference type="GO" id="GO:0005886">
    <property type="term" value="C:plasma membrane"/>
    <property type="evidence" value="ECO:0007669"/>
    <property type="project" value="UniProtKB-SubCell"/>
</dbReference>
<dbReference type="InterPro" id="IPR001245">
    <property type="entry name" value="Ser-Thr/Tyr_kinase_cat_dom"/>
</dbReference>
<evidence type="ECO:0000256" key="15">
    <source>
        <dbReference type="SAM" id="MobiDB-lite"/>
    </source>
</evidence>
<evidence type="ECO:0000256" key="4">
    <source>
        <dbReference type="ARBA" id="ARBA00022527"/>
    </source>
</evidence>
<feature type="compositionally biased region" description="Low complexity" evidence="15">
    <location>
        <begin position="8"/>
        <end position="33"/>
    </location>
</feature>
<evidence type="ECO:0000256" key="6">
    <source>
        <dbReference type="ARBA" id="ARBA00022692"/>
    </source>
</evidence>